<evidence type="ECO:0000313" key="5">
    <source>
        <dbReference type="EMBL" id="KAF2771266.1"/>
    </source>
</evidence>
<keyword evidence="1 2" id="KW-0238">DNA-binding</keyword>
<feature type="DNA-binding region" description="Fork-head" evidence="2">
    <location>
        <begin position="25"/>
        <end position="102"/>
    </location>
</feature>
<dbReference type="PANTHER" id="PTHR42085">
    <property type="entry name" value="F-BOX DOMAIN-CONTAINING PROTEIN"/>
    <property type="match status" value="1"/>
</dbReference>
<evidence type="ECO:0000256" key="1">
    <source>
        <dbReference type="ARBA" id="ARBA00023125"/>
    </source>
</evidence>
<dbReference type="GO" id="GO:0043565">
    <property type="term" value="F:sequence-specific DNA binding"/>
    <property type="evidence" value="ECO:0007669"/>
    <property type="project" value="InterPro"/>
</dbReference>
<dbReference type="EMBL" id="ML995820">
    <property type="protein sequence ID" value="KAF2771266.1"/>
    <property type="molecule type" value="Genomic_DNA"/>
</dbReference>
<evidence type="ECO:0000256" key="2">
    <source>
        <dbReference type="PROSITE-ProRule" id="PRU00089"/>
    </source>
</evidence>
<comment type="subcellular location">
    <subcellularLocation>
        <location evidence="2">Nucleus</location>
    </subcellularLocation>
</comment>
<dbReference type="PANTHER" id="PTHR42085:SF2">
    <property type="entry name" value="F-BOX DOMAIN-CONTAINING PROTEIN"/>
    <property type="match status" value="1"/>
</dbReference>
<reference evidence="5" key="1">
    <citation type="journal article" date="2020" name="Stud. Mycol.">
        <title>101 Dothideomycetes genomes: a test case for predicting lifestyles and emergence of pathogens.</title>
        <authorList>
            <person name="Haridas S."/>
            <person name="Albert R."/>
            <person name="Binder M."/>
            <person name="Bloem J."/>
            <person name="Labutti K."/>
            <person name="Salamov A."/>
            <person name="Andreopoulos B."/>
            <person name="Baker S."/>
            <person name="Barry K."/>
            <person name="Bills G."/>
            <person name="Bluhm B."/>
            <person name="Cannon C."/>
            <person name="Castanera R."/>
            <person name="Culley D."/>
            <person name="Daum C."/>
            <person name="Ezra D."/>
            <person name="Gonzalez J."/>
            <person name="Henrissat B."/>
            <person name="Kuo A."/>
            <person name="Liang C."/>
            <person name="Lipzen A."/>
            <person name="Lutzoni F."/>
            <person name="Magnuson J."/>
            <person name="Mondo S."/>
            <person name="Nolan M."/>
            <person name="Ohm R."/>
            <person name="Pangilinan J."/>
            <person name="Park H.-J."/>
            <person name="Ramirez L."/>
            <person name="Alfaro M."/>
            <person name="Sun H."/>
            <person name="Tritt A."/>
            <person name="Yoshinaga Y."/>
            <person name="Zwiers L.-H."/>
            <person name="Turgeon B."/>
            <person name="Goodwin S."/>
            <person name="Spatafora J."/>
            <person name="Crous P."/>
            <person name="Grigoriev I."/>
        </authorList>
    </citation>
    <scope>NUCLEOTIDE SEQUENCE</scope>
    <source>
        <strain evidence="5">CBS 116005</strain>
    </source>
</reference>
<accession>A0A6G1LEI8</accession>
<evidence type="ECO:0000256" key="3">
    <source>
        <dbReference type="SAM" id="MobiDB-lite"/>
    </source>
</evidence>
<dbReference type="PROSITE" id="PS50039">
    <property type="entry name" value="FORK_HEAD_3"/>
    <property type="match status" value="1"/>
</dbReference>
<dbReference type="GO" id="GO:0005634">
    <property type="term" value="C:nucleus"/>
    <property type="evidence" value="ECO:0007669"/>
    <property type="project" value="UniProtKB-SubCell"/>
</dbReference>
<keyword evidence="2" id="KW-0539">Nucleus</keyword>
<protein>
    <recommendedName>
        <fullName evidence="4">Fork-head domain-containing protein</fullName>
    </recommendedName>
</protein>
<dbReference type="AlphaFoldDB" id="A0A6G1LEI8"/>
<dbReference type="InterPro" id="IPR038883">
    <property type="entry name" value="AN11006-like"/>
</dbReference>
<feature type="domain" description="Fork-head" evidence="4">
    <location>
        <begin position="25"/>
        <end position="102"/>
    </location>
</feature>
<keyword evidence="6" id="KW-1185">Reference proteome</keyword>
<organism evidence="5 6">
    <name type="scientific">Teratosphaeria nubilosa</name>
    <dbReference type="NCBI Taxonomy" id="161662"/>
    <lineage>
        <taxon>Eukaryota</taxon>
        <taxon>Fungi</taxon>
        <taxon>Dikarya</taxon>
        <taxon>Ascomycota</taxon>
        <taxon>Pezizomycotina</taxon>
        <taxon>Dothideomycetes</taxon>
        <taxon>Dothideomycetidae</taxon>
        <taxon>Mycosphaerellales</taxon>
        <taxon>Teratosphaeriaceae</taxon>
        <taxon>Teratosphaeria</taxon>
    </lineage>
</organism>
<dbReference type="Proteomes" id="UP000799436">
    <property type="component" value="Unassembled WGS sequence"/>
</dbReference>
<evidence type="ECO:0000313" key="6">
    <source>
        <dbReference type="Proteomes" id="UP000799436"/>
    </source>
</evidence>
<dbReference type="GO" id="GO:0003700">
    <property type="term" value="F:DNA-binding transcription factor activity"/>
    <property type="evidence" value="ECO:0007669"/>
    <property type="project" value="InterPro"/>
</dbReference>
<dbReference type="OrthoDB" id="3650836at2759"/>
<feature type="compositionally biased region" description="Polar residues" evidence="3">
    <location>
        <begin position="356"/>
        <end position="373"/>
    </location>
</feature>
<sequence length="392" mass="44224">MSSSQSFAVRVKRQIIEAGADLNEKQPYSEELLIVMALLAQEGCRPMTGTMIFMWILENFSFCRLAAAKGLLEDIRDGRSRLKPDHFRFTFEKALRRTYDLPVSIIQREKHELTMYSISAARGQRFLQDAGFLPTTGSTEQSTFAFFDLPAELRNMIYEHVFRYPVDGLYFEGYKLSGEAFLLQADSLQNLIQNGGRRIPETAPPDLACTKPIKQILSPRLISKQFDVEGTPFFFSINRFVFGSHQSMARALGRIGKNKQHIEQIGVHVPAQRVPRDAPGSLGLLLLCDNLKKLTIDIDEDMYTRRGSVKERQVKSMPGFAALGKLRGLEHVEFLNCPTIESLLKDKMMAPKKTDQIASRSGKGQKQRLTQESAQDDETAVQAGGGAKKRRR</sequence>
<gene>
    <name evidence="5" type="ORF">EJ03DRAFT_37619</name>
</gene>
<dbReference type="InterPro" id="IPR001766">
    <property type="entry name" value="Fork_head_dom"/>
</dbReference>
<evidence type="ECO:0000259" key="4">
    <source>
        <dbReference type="PROSITE" id="PS50039"/>
    </source>
</evidence>
<name>A0A6G1LEI8_9PEZI</name>
<feature type="region of interest" description="Disordered" evidence="3">
    <location>
        <begin position="351"/>
        <end position="392"/>
    </location>
</feature>
<proteinExistence type="predicted"/>